<feature type="signal peptide" evidence="1">
    <location>
        <begin position="1"/>
        <end position="28"/>
    </location>
</feature>
<dbReference type="Proteomes" id="UP000823388">
    <property type="component" value="Chromosome 9K"/>
</dbReference>
<sequence>MASWQWQARDFLFCGVCGTLLTFDSVRSASCPLCGFKRKAKEIEGKETRYIVTAEDIRRELKIDPFEEVLVQRPVITKSCPECNHSKAEYYSRQTRERRHSTSALSAGTNSRIKIVAVCLPKCITWMCTLMLCAKLLFDGTSVLKIRLLLVYFFIINVHVPY</sequence>
<accession>A0A8T0NBN9</accession>
<comment type="caution">
    <text evidence="2">The sequence shown here is derived from an EMBL/GenBank/DDBJ whole genome shotgun (WGS) entry which is preliminary data.</text>
</comment>
<protein>
    <recommendedName>
        <fullName evidence="4">DNA-directed RNA polymerase subunit</fullName>
    </recommendedName>
</protein>
<name>A0A8T0NBN9_PANVG</name>
<evidence type="ECO:0000256" key="1">
    <source>
        <dbReference type="SAM" id="SignalP"/>
    </source>
</evidence>
<evidence type="ECO:0000313" key="3">
    <source>
        <dbReference type="Proteomes" id="UP000823388"/>
    </source>
</evidence>
<dbReference type="AlphaFoldDB" id="A0A8T0NBN9"/>
<dbReference type="EMBL" id="CM029053">
    <property type="protein sequence ID" value="KAG2546463.1"/>
    <property type="molecule type" value="Genomic_DNA"/>
</dbReference>
<organism evidence="2 3">
    <name type="scientific">Panicum virgatum</name>
    <name type="common">Blackwell switchgrass</name>
    <dbReference type="NCBI Taxonomy" id="38727"/>
    <lineage>
        <taxon>Eukaryota</taxon>
        <taxon>Viridiplantae</taxon>
        <taxon>Streptophyta</taxon>
        <taxon>Embryophyta</taxon>
        <taxon>Tracheophyta</taxon>
        <taxon>Spermatophyta</taxon>
        <taxon>Magnoliopsida</taxon>
        <taxon>Liliopsida</taxon>
        <taxon>Poales</taxon>
        <taxon>Poaceae</taxon>
        <taxon>PACMAD clade</taxon>
        <taxon>Panicoideae</taxon>
        <taxon>Panicodae</taxon>
        <taxon>Paniceae</taxon>
        <taxon>Panicinae</taxon>
        <taxon>Panicum</taxon>
        <taxon>Panicum sect. Hiantes</taxon>
    </lineage>
</organism>
<proteinExistence type="predicted"/>
<evidence type="ECO:0008006" key="4">
    <source>
        <dbReference type="Google" id="ProtNLM"/>
    </source>
</evidence>
<feature type="chain" id="PRO_5035860625" description="DNA-directed RNA polymerase subunit" evidence="1">
    <location>
        <begin position="29"/>
        <end position="162"/>
    </location>
</feature>
<keyword evidence="3" id="KW-1185">Reference proteome</keyword>
<evidence type="ECO:0000313" key="2">
    <source>
        <dbReference type="EMBL" id="KAG2546463.1"/>
    </source>
</evidence>
<reference evidence="2" key="1">
    <citation type="submission" date="2020-05" db="EMBL/GenBank/DDBJ databases">
        <title>WGS assembly of Panicum virgatum.</title>
        <authorList>
            <person name="Lovell J.T."/>
            <person name="Jenkins J."/>
            <person name="Shu S."/>
            <person name="Juenger T.E."/>
            <person name="Schmutz J."/>
        </authorList>
    </citation>
    <scope>NUCLEOTIDE SEQUENCE</scope>
    <source>
        <strain evidence="2">AP13</strain>
    </source>
</reference>
<keyword evidence="1" id="KW-0732">Signal</keyword>
<gene>
    <name evidence="2" type="ORF">PVAP13_9KG035066</name>
</gene>